<proteinExistence type="predicted"/>
<protein>
    <submittedName>
        <fullName evidence="1">Uncharacterized protein</fullName>
    </submittedName>
</protein>
<gene>
    <name evidence="1" type="ORF">LCGC14_0465310</name>
</gene>
<dbReference type="EMBL" id="LAZR01000484">
    <property type="protein sequence ID" value="KKN67087.1"/>
    <property type="molecule type" value="Genomic_DNA"/>
</dbReference>
<accession>A0A0F9SWS7</accession>
<organism evidence="1">
    <name type="scientific">marine sediment metagenome</name>
    <dbReference type="NCBI Taxonomy" id="412755"/>
    <lineage>
        <taxon>unclassified sequences</taxon>
        <taxon>metagenomes</taxon>
        <taxon>ecological metagenomes</taxon>
    </lineage>
</organism>
<evidence type="ECO:0000313" key="1">
    <source>
        <dbReference type="EMBL" id="KKN67087.1"/>
    </source>
</evidence>
<dbReference type="AlphaFoldDB" id="A0A0F9SWS7"/>
<comment type="caution">
    <text evidence="1">The sequence shown here is derived from an EMBL/GenBank/DDBJ whole genome shotgun (WGS) entry which is preliminary data.</text>
</comment>
<sequence>MSWLDTFKNDERSLYWLVKYIHHNDLFYVNNFPTNIEQVREIIQRWESEFINGVSERSKHQLSHLMKSYFANVLPIESFDWLSVKNPKQLSWVLFYINLNPIPQIHFAPQNKYYRSFASNIEEAYPLIIKTFDAAMTHDGHKQNYLLALKCAYSQYVM</sequence>
<reference evidence="1" key="1">
    <citation type="journal article" date="2015" name="Nature">
        <title>Complex archaea that bridge the gap between prokaryotes and eukaryotes.</title>
        <authorList>
            <person name="Spang A."/>
            <person name="Saw J.H."/>
            <person name="Jorgensen S.L."/>
            <person name="Zaremba-Niedzwiedzka K."/>
            <person name="Martijn J."/>
            <person name="Lind A.E."/>
            <person name="van Eijk R."/>
            <person name="Schleper C."/>
            <person name="Guy L."/>
            <person name="Ettema T.J."/>
        </authorList>
    </citation>
    <scope>NUCLEOTIDE SEQUENCE</scope>
</reference>
<name>A0A0F9SWS7_9ZZZZ</name>